<dbReference type="Pfam" id="PF12681">
    <property type="entry name" value="Glyoxalase_2"/>
    <property type="match status" value="1"/>
</dbReference>
<dbReference type="OMA" id="EQPWGQR"/>
<dbReference type="InterPro" id="IPR029068">
    <property type="entry name" value="Glyas_Bleomycin-R_OHBP_Dase"/>
</dbReference>
<reference evidence="2 3" key="1">
    <citation type="submission" date="2016-10" db="EMBL/GenBank/DDBJ databases">
        <title>Complete genome of the TMA-utilizing, human hosted archaeon Methanomethylophilus alvus Gen. nov, sp. nov., strain Mx-05, derived from a pure culture.</title>
        <authorList>
            <person name="Brugere J.-F."/>
            <person name="Ben Hania W."/>
            <person name="Chaudhary P.P."/>
            <person name="Gaci N."/>
            <person name="Borrel G."/>
            <person name="Cao Van Tuat L."/>
            <person name="Fardeau M.-L."/>
            <person name="Harris H.M.B."/>
            <person name="O'Toole P.W."/>
            <person name="Ollivier B."/>
        </authorList>
    </citation>
    <scope>NUCLEOTIDE SEQUENCE [LARGE SCALE GENOMIC DNA]</scope>
    <source>
        <strain evidence="2 3">Mx-05</strain>
    </source>
</reference>
<dbReference type="InterPro" id="IPR037523">
    <property type="entry name" value="VOC_core"/>
</dbReference>
<organism evidence="2 3">
    <name type="scientific">Methanomethylophilus alvi</name>
    <dbReference type="NCBI Taxonomy" id="1291540"/>
    <lineage>
        <taxon>Archaea</taxon>
        <taxon>Methanobacteriati</taxon>
        <taxon>Thermoplasmatota</taxon>
        <taxon>Thermoplasmata</taxon>
        <taxon>Methanomassiliicoccales</taxon>
        <taxon>Methanomethylophilaceae</taxon>
        <taxon>Methanomethylophilus</taxon>
    </lineage>
</organism>
<dbReference type="InterPro" id="IPR025870">
    <property type="entry name" value="Glyoxalase-like_dom"/>
</dbReference>
<evidence type="ECO:0000313" key="2">
    <source>
        <dbReference type="EMBL" id="AYQ55456.1"/>
    </source>
</evidence>
<name>A0A3G3IHZ0_9ARCH</name>
<accession>A0A3G3IHZ0</accession>
<dbReference type="EMBL" id="CP017686">
    <property type="protein sequence ID" value="AYQ55456.1"/>
    <property type="molecule type" value="Genomic_DNA"/>
</dbReference>
<dbReference type="Proteomes" id="UP000273278">
    <property type="component" value="Chromosome"/>
</dbReference>
<evidence type="ECO:0000259" key="1">
    <source>
        <dbReference type="PROSITE" id="PS51819"/>
    </source>
</evidence>
<protein>
    <submittedName>
        <fullName evidence="2">Glyoxalase</fullName>
    </submittedName>
</protein>
<dbReference type="RefSeq" id="WP_015505228.1">
    <property type="nucleotide sequence ID" value="NZ_CP017686.1"/>
</dbReference>
<gene>
    <name evidence="2" type="ORF">BKD89_06555</name>
</gene>
<dbReference type="GeneID" id="41322109"/>
<dbReference type="AlphaFoldDB" id="A0A3G3IHZ0"/>
<dbReference type="Gene3D" id="3.10.180.10">
    <property type="entry name" value="2,3-Dihydroxybiphenyl 1,2-Dioxygenase, domain 1"/>
    <property type="match status" value="1"/>
</dbReference>
<dbReference type="SUPFAM" id="SSF54593">
    <property type="entry name" value="Glyoxalase/Bleomycin resistance protein/Dihydroxybiphenyl dioxygenase"/>
    <property type="match status" value="1"/>
</dbReference>
<evidence type="ECO:0000313" key="3">
    <source>
        <dbReference type="Proteomes" id="UP000273278"/>
    </source>
</evidence>
<dbReference type="PROSITE" id="PS51819">
    <property type="entry name" value="VOC"/>
    <property type="match status" value="1"/>
</dbReference>
<feature type="domain" description="VOC" evidence="1">
    <location>
        <begin position="2"/>
        <end position="118"/>
    </location>
</feature>
<proteinExistence type="predicted"/>
<sequence>MRFVGTLVAVKDMERSRRFYKDVLGLETVSDFGANVTLEGGIFLQTMDTWKTFIGKTDISLPDNAGELYFEESDFDAFCGRLEHMDVKYVHRPVEHTWGQRAVRLYDPDGHMIEVGEELDSVILRFIRNGMTAEETASRMDIPLKTVSECLERHGTGE</sequence>